<dbReference type="RefSeq" id="WP_042568808.1">
    <property type="nucleotide sequence ID" value="NZ_CABHXJ010000045.1"/>
</dbReference>
<dbReference type="Proteomes" id="UP000196440">
    <property type="component" value="Unassembled WGS sequence"/>
</dbReference>
<sequence>MKKTEPVTEQSPLQTRKVDYLRFHRAYEHLSTPFGNSWFAQKAEAFARFFGTPIFLGAQTLIVVIWISLNVMGIVKFDIYPFILLNLAFSLQAAYAAPLILLAQTRQAERDKANALADAQHREALAIANEERQKMAAQNADQMLELLRQNTELTALTNQLTTRLETMAVELHQKLVINLPARPPQS</sequence>
<dbReference type="EMBL" id="CPZJ01000027">
    <property type="protein sequence ID" value="CNG68143.1"/>
    <property type="molecule type" value="Genomic_DNA"/>
</dbReference>
<dbReference type="OrthoDB" id="9795736at2"/>
<dbReference type="KEGG" id="yin:CH53_1654"/>
<feature type="transmembrane region" description="Helical" evidence="1">
    <location>
        <begin position="45"/>
        <end position="67"/>
    </location>
</feature>
<evidence type="ECO:0000313" key="5">
    <source>
        <dbReference type="Proteomes" id="UP000196440"/>
    </source>
</evidence>
<dbReference type="EMBL" id="NHOI01000006">
    <property type="protein sequence ID" value="OVZ88726.1"/>
    <property type="molecule type" value="Genomic_DNA"/>
</dbReference>
<keyword evidence="1" id="KW-1133">Transmembrane helix</keyword>
<keyword evidence="1" id="KW-0472">Membrane</keyword>
<dbReference type="eggNOG" id="COG4420">
    <property type="taxonomic scope" value="Bacteria"/>
</dbReference>
<accession>A0A0T9N1H9</accession>
<dbReference type="PANTHER" id="PTHR41386:SF1">
    <property type="entry name" value="MEMBRANE PROTEIN"/>
    <property type="match status" value="1"/>
</dbReference>
<gene>
    <name evidence="3" type="ORF">CBW57_05190</name>
    <name evidence="2" type="ORF">ERS008530_04395</name>
</gene>
<evidence type="ECO:0000256" key="1">
    <source>
        <dbReference type="SAM" id="Phobius"/>
    </source>
</evidence>
<proteinExistence type="predicted"/>
<dbReference type="Proteomes" id="UP000038750">
    <property type="component" value="Unassembled WGS sequence"/>
</dbReference>
<name>A0A0T9N1H9_YERIN</name>
<dbReference type="InterPro" id="IPR010406">
    <property type="entry name" value="DUF1003"/>
</dbReference>
<dbReference type="PANTHER" id="PTHR41386">
    <property type="entry name" value="INTEGRAL MEMBRANE PROTEIN-RELATED"/>
    <property type="match status" value="1"/>
</dbReference>
<evidence type="ECO:0000313" key="4">
    <source>
        <dbReference type="Proteomes" id="UP000038750"/>
    </source>
</evidence>
<protein>
    <submittedName>
        <fullName evidence="2">Predicted membrane protein</fullName>
    </submittedName>
</protein>
<organism evidence="2 4">
    <name type="scientific">Yersinia intermedia</name>
    <dbReference type="NCBI Taxonomy" id="631"/>
    <lineage>
        <taxon>Bacteria</taxon>
        <taxon>Pseudomonadati</taxon>
        <taxon>Pseudomonadota</taxon>
        <taxon>Gammaproteobacteria</taxon>
        <taxon>Enterobacterales</taxon>
        <taxon>Yersiniaceae</taxon>
        <taxon>Yersinia</taxon>
    </lineage>
</organism>
<dbReference type="Pfam" id="PF06210">
    <property type="entry name" value="DUF1003"/>
    <property type="match status" value="1"/>
</dbReference>
<evidence type="ECO:0000313" key="3">
    <source>
        <dbReference type="EMBL" id="OVZ88726.1"/>
    </source>
</evidence>
<reference evidence="3 5" key="2">
    <citation type="submission" date="2017-05" db="EMBL/GenBank/DDBJ databases">
        <title>Whole genome sequencing of Yersinia kristensenii.</title>
        <authorList>
            <person name="Campioni F."/>
        </authorList>
    </citation>
    <scope>NUCLEOTIDE SEQUENCE [LARGE SCALE GENOMIC DNA]</scope>
    <source>
        <strain evidence="3 5">CFSAN060536</strain>
    </source>
</reference>
<dbReference type="AlphaFoldDB" id="A0A0T9N1H9"/>
<keyword evidence="1" id="KW-0812">Transmembrane</keyword>
<reference evidence="2 4" key="1">
    <citation type="submission" date="2015-03" db="EMBL/GenBank/DDBJ databases">
        <authorList>
            <person name="Murphy D."/>
        </authorList>
    </citation>
    <scope>NUCLEOTIDE SEQUENCE [LARGE SCALE GENOMIC DNA]</scope>
    <source>
        <strain evidence="2 4">BR165/97</strain>
    </source>
</reference>
<evidence type="ECO:0000313" key="2">
    <source>
        <dbReference type="EMBL" id="CNG68143.1"/>
    </source>
</evidence>
<feature type="transmembrane region" description="Helical" evidence="1">
    <location>
        <begin position="79"/>
        <end position="102"/>
    </location>
</feature>